<evidence type="ECO:0000259" key="2">
    <source>
        <dbReference type="Pfam" id="PF02698"/>
    </source>
</evidence>
<evidence type="ECO:0000313" key="4">
    <source>
        <dbReference type="Proteomes" id="UP000726170"/>
    </source>
</evidence>
<organism evidence="3 4">
    <name type="scientific">Clostridium mobile</name>
    <dbReference type="NCBI Taxonomy" id="2841512"/>
    <lineage>
        <taxon>Bacteria</taxon>
        <taxon>Bacillati</taxon>
        <taxon>Bacillota</taxon>
        <taxon>Clostridia</taxon>
        <taxon>Eubacteriales</taxon>
        <taxon>Clostridiaceae</taxon>
        <taxon>Clostridium</taxon>
    </lineage>
</organism>
<dbReference type="InterPro" id="IPR003848">
    <property type="entry name" value="DUF218"/>
</dbReference>
<dbReference type="Proteomes" id="UP000726170">
    <property type="component" value="Unassembled WGS sequence"/>
</dbReference>
<evidence type="ECO:0000256" key="1">
    <source>
        <dbReference type="SAM" id="Phobius"/>
    </source>
</evidence>
<proteinExistence type="predicted"/>
<dbReference type="EMBL" id="JAHLQF010000001">
    <property type="protein sequence ID" value="MBU5483358.1"/>
    <property type="molecule type" value="Genomic_DNA"/>
</dbReference>
<evidence type="ECO:0000313" key="3">
    <source>
        <dbReference type="EMBL" id="MBU5483358.1"/>
    </source>
</evidence>
<dbReference type="RefSeq" id="WP_216437742.1">
    <property type="nucleotide sequence ID" value="NZ_JAHLQF010000001.1"/>
</dbReference>
<sequence length="192" mass="21849">MTKVKKVFIWIIVLGISLCLVLALKIYNFGWNSKAEKSQSIIILGCSVYGETPSPFLKARIEEGYRLYKEGYADYIIASGGQGPGENISEAEAMKRYLVNKGVPEDAIIKEDLSTSTMENLEQSKRIMEERGFDKAIVVSNKFHLKRASLMAKKTGIDASFSGAFVTEHKEKEYYYFLREILALFKFYIVKR</sequence>
<comment type="caution">
    <text evidence="3">The sequence shown here is derived from an EMBL/GenBank/DDBJ whole genome shotgun (WGS) entry which is preliminary data.</text>
</comment>
<keyword evidence="1" id="KW-0812">Transmembrane</keyword>
<feature type="domain" description="DUF218" evidence="2">
    <location>
        <begin position="40"/>
        <end position="182"/>
    </location>
</feature>
<name>A0ABS6EE90_9CLOT</name>
<feature type="transmembrane region" description="Helical" evidence="1">
    <location>
        <begin position="7"/>
        <end position="27"/>
    </location>
</feature>
<gene>
    <name evidence="3" type="ORF">KQI86_03395</name>
</gene>
<dbReference type="Pfam" id="PF02698">
    <property type="entry name" value="DUF218"/>
    <property type="match status" value="1"/>
</dbReference>
<reference evidence="3 4" key="1">
    <citation type="submission" date="2021-06" db="EMBL/GenBank/DDBJ databases">
        <authorList>
            <person name="Sun Q."/>
            <person name="Li D."/>
        </authorList>
    </citation>
    <scope>NUCLEOTIDE SEQUENCE [LARGE SCALE GENOMIC DNA]</scope>
    <source>
        <strain evidence="3 4">MSJ-11</strain>
    </source>
</reference>
<protein>
    <submittedName>
        <fullName evidence="3">YdcF family protein</fullName>
    </submittedName>
</protein>
<dbReference type="InterPro" id="IPR051599">
    <property type="entry name" value="Cell_Envelope_Assoc"/>
</dbReference>
<accession>A0ABS6EE90</accession>
<dbReference type="CDD" id="cd06259">
    <property type="entry name" value="YdcF-like"/>
    <property type="match status" value="1"/>
</dbReference>
<dbReference type="PANTHER" id="PTHR30336:SF4">
    <property type="entry name" value="ENVELOPE BIOGENESIS FACTOR ELYC"/>
    <property type="match status" value="1"/>
</dbReference>
<keyword evidence="4" id="KW-1185">Reference proteome</keyword>
<keyword evidence="1" id="KW-0472">Membrane</keyword>
<dbReference type="PANTHER" id="PTHR30336">
    <property type="entry name" value="INNER MEMBRANE PROTEIN, PROBABLE PERMEASE"/>
    <property type="match status" value="1"/>
</dbReference>
<keyword evidence="1" id="KW-1133">Transmembrane helix</keyword>